<feature type="region of interest" description="Disordered" evidence="1">
    <location>
        <begin position="81"/>
        <end position="113"/>
    </location>
</feature>
<reference evidence="3" key="1">
    <citation type="journal article" date="2012" name="Nat. Genet.">
        <title>Lifestyle transitions in plant pathogenic Colletotrichum fungi deciphered by genome and transcriptome analyses.</title>
        <authorList>
            <person name="O'Connell R.J."/>
            <person name="Thon M.R."/>
            <person name="Hacquard S."/>
            <person name="Amyotte S.G."/>
            <person name="Kleemann J."/>
            <person name="Torres M.F."/>
            <person name="Damm U."/>
            <person name="Buiate E.A."/>
            <person name="Epstein L."/>
            <person name="Alkan N."/>
            <person name="Altmueller J."/>
            <person name="Alvarado-Balderrama L."/>
            <person name="Bauser C.A."/>
            <person name="Becker C."/>
            <person name="Birren B.W."/>
            <person name="Chen Z."/>
            <person name="Choi J."/>
            <person name="Crouch J.A."/>
            <person name="Duvick J.P."/>
            <person name="Farman M.A."/>
            <person name="Gan P."/>
            <person name="Heiman D."/>
            <person name="Henrissat B."/>
            <person name="Howard R.J."/>
            <person name="Kabbage M."/>
            <person name="Koch C."/>
            <person name="Kracher B."/>
            <person name="Kubo Y."/>
            <person name="Law A.D."/>
            <person name="Lebrun M.-H."/>
            <person name="Lee Y.-H."/>
            <person name="Miyara I."/>
            <person name="Moore N."/>
            <person name="Neumann U."/>
            <person name="Nordstroem K."/>
            <person name="Panaccione D.G."/>
            <person name="Panstruga R."/>
            <person name="Place M."/>
            <person name="Proctor R.H."/>
            <person name="Prusky D."/>
            <person name="Rech G."/>
            <person name="Reinhardt R."/>
            <person name="Rollins J.A."/>
            <person name="Rounsley S."/>
            <person name="Schardl C.L."/>
            <person name="Schwartz D.C."/>
            <person name="Shenoy N."/>
            <person name="Shirasu K."/>
            <person name="Sikhakolli U.R."/>
            <person name="Stueber K."/>
            <person name="Sukno S.A."/>
            <person name="Sweigard J.A."/>
            <person name="Takano Y."/>
            <person name="Takahara H."/>
            <person name="Trail F."/>
            <person name="van der Does H.C."/>
            <person name="Voll L.M."/>
            <person name="Will I."/>
            <person name="Young S."/>
            <person name="Zeng Q."/>
            <person name="Zhang J."/>
            <person name="Zhou S."/>
            <person name="Dickman M.B."/>
            <person name="Schulze-Lefert P."/>
            <person name="Ver Loren van Themaat E."/>
            <person name="Ma L.-J."/>
            <person name="Vaillancourt L.J."/>
        </authorList>
    </citation>
    <scope>NUCLEOTIDE SEQUENCE [LARGE SCALE GENOMIC DNA]</scope>
    <source>
        <strain evidence="3">IMI 349063</strain>
    </source>
</reference>
<evidence type="ECO:0000313" key="2">
    <source>
        <dbReference type="EMBL" id="CCF35228.1"/>
    </source>
</evidence>
<evidence type="ECO:0000313" key="3">
    <source>
        <dbReference type="Proteomes" id="UP000007174"/>
    </source>
</evidence>
<gene>
    <name evidence="2" type="ORF">CH063_07059</name>
</gene>
<protein>
    <submittedName>
        <fullName evidence="2">Uncharacterized protein</fullName>
    </submittedName>
</protein>
<proteinExistence type="predicted"/>
<organism evidence="2 3">
    <name type="scientific">Colletotrichum higginsianum (strain IMI 349063)</name>
    <name type="common">Crucifer anthracnose fungus</name>
    <dbReference type="NCBI Taxonomy" id="759273"/>
    <lineage>
        <taxon>Eukaryota</taxon>
        <taxon>Fungi</taxon>
        <taxon>Dikarya</taxon>
        <taxon>Ascomycota</taxon>
        <taxon>Pezizomycotina</taxon>
        <taxon>Sordariomycetes</taxon>
        <taxon>Hypocreomycetidae</taxon>
        <taxon>Glomerellales</taxon>
        <taxon>Glomerellaceae</taxon>
        <taxon>Colletotrichum</taxon>
        <taxon>Colletotrichum destructivum species complex</taxon>
    </lineage>
</organism>
<evidence type="ECO:0000256" key="1">
    <source>
        <dbReference type="SAM" id="MobiDB-lite"/>
    </source>
</evidence>
<feature type="non-terminal residue" evidence="2">
    <location>
        <position position="1"/>
    </location>
</feature>
<name>H1V4S6_COLHI</name>
<dbReference type="HOGENOM" id="CLU_1154028_0_0_1"/>
<dbReference type="STRING" id="759273.H1V4S6"/>
<dbReference type="AlphaFoldDB" id="H1V4S6"/>
<dbReference type="EMBL" id="CACQ02001452">
    <property type="protein sequence ID" value="CCF35228.1"/>
    <property type="molecule type" value="Genomic_DNA"/>
</dbReference>
<accession>H1V4S6</accession>
<sequence length="241" mass="27502">SLRSPFRLILNRALSPTDTCCLFPSRGNRLTTTKSVHEHQPTKSPLRLPGILFSGAAKPPVHRLRVPGLNLRTRRTLGQGWNTALPHHTSLPPLQSSYSRREKRHTPISSEALPSSPESRFFFFKATTHHYHCHNTLLCRNTQTRSALNPHRCRFSSSCFARPSHPAFAANNHYHHQHTTTHSTPHPLPPRLFFSTTRPRRLSKESHYRPFRPNSIRPLNPRPARAHCMSGTEAPKVKQSK</sequence>
<feature type="region of interest" description="Disordered" evidence="1">
    <location>
        <begin position="197"/>
        <end position="241"/>
    </location>
</feature>
<dbReference type="Proteomes" id="UP000007174">
    <property type="component" value="Unassembled WGS sequence"/>
</dbReference>